<dbReference type="SUPFAM" id="SSF109854">
    <property type="entry name" value="DinB/YfiT-like putative metalloenzymes"/>
    <property type="match status" value="1"/>
</dbReference>
<dbReference type="GO" id="GO:0046872">
    <property type="term" value="F:metal ion binding"/>
    <property type="evidence" value="ECO:0007669"/>
    <property type="project" value="InterPro"/>
</dbReference>
<evidence type="ECO:0000313" key="2">
    <source>
        <dbReference type="EMBL" id="GIJ55216.1"/>
    </source>
</evidence>
<protein>
    <recommendedName>
        <fullName evidence="1">Mycothiol-dependent maleylpyruvate isomerase metal-binding domain-containing protein</fullName>
    </recommendedName>
</protein>
<dbReference type="Gene3D" id="1.20.120.450">
    <property type="entry name" value="dinb family like domain"/>
    <property type="match status" value="1"/>
</dbReference>
<keyword evidence="3" id="KW-1185">Reference proteome</keyword>
<reference evidence="2" key="1">
    <citation type="submission" date="2021-01" db="EMBL/GenBank/DDBJ databases">
        <title>Whole genome shotgun sequence of Virgisporangium aurantiacum NBRC 16421.</title>
        <authorList>
            <person name="Komaki H."/>
            <person name="Tamura T."/>
        </authorList>
    </citation>
    <scope>NUCLEOTIDE SEQUENCE</scope>
    <source>
        <strain evidence="2">NBRC 16421</strain>
    </source>
</reference>
<feature type="domain" description="Mycothiol-dependent maleylpyruvate isomerase metal-binding" evidence="1">
    <location>
        <begin position="8"/>
        <end position="144"/>
    </location>
</feature>
<dbReference type="AlphaFoldDB" id="A0A8J3Z0J2"/>
<dbReference type="InterPro" id="IPR024344">
    <property type="entry name" value="MDMPI_metal-binding"/>
</dbReference>
<name>A0A8J3Z0J2_9ACTN</name>
<organism evidence="2 3">
    <name type="scientific">Virgisporangium aurantiacum</name>
    <dbReference type="NCBI Taxonomy" id="175570"/>
    <lineage>
        <taxon>Bacteria</taxon>
        <taxon>Bacillati</taxon>
        <taxon>Actinomycetota</taxon>
        <taxon>Actinomycetes</taxon>
        <taxon>Micromonosporales</taxon>
        <taxon>Micromonosporaceae</taxon>
        <taxon>Virgisporangium</taxon>
    </lineage>
</organism>
<evidence type="ECO:0000313" key="3">
    <source>
        <dbReference type="Proteomes" id="UP000612585"/>
    </source>
</evidence>
<proteinExistence type="predicted"/>
<dbReference type="EMBL" id="BOPG01000015">
    <property type="protein sequence ID" value="GIJ55216.1"/>
    <property type="molecule type" value="Genomic_DNA"/>
</dbReference>
<sequence length="258" mass="27584">MSVPVRALRSSHELLVSLASTLDDAGATRMSYCSDWTIAQVYSHLGSGAEINLEWLKAAREHTDPIGQDAMQAIWDQWDARGPLEQVTEAVKANARLVEAFEAMSAEELAAAHITLFGGAIELDGEGIALFRLPEHAVHTWDVAVALDPSARVAQYAVDLLIDALPGRIGWMAKPSGARWSVRVETTGPARTFVLAATPEAVSLESGDSDQPDGVVRMPAEALLRLTFGRLDDSNAEGVDPSGAKIALADVRAVFPGF</sequence>
<accession>A0A8J3Z0J2</accession>
<dbReference type="InterPro" id="IPR034660">
    <property type="entry name" value="DinB/YfiT-like"/>
</dbReference>
<gene>
    <name evidence="2" type="ORF">Vau01_027320</name>
</gene>
<evidence type="ECO:0000259" key="1">
    <source>
        <dbReference type="Pfam" id="PF11716"/>
    </source>
</evidence>
<dbReference type="NCBIfam" id="TIGR03083">
    <property type="entry name" value="maleylpyruvate isomerase family mycothiol-dependent enzyme"/>
    <property type="match status" value="1"/>
</dbReference>
<dbReference type="Proteomes" id="UP000612585">
    <property type="component" value="Unassembled WGS sequence"/>
</dbReference>
<dbReference type="Pfam" id="PF11716">
    <property type="entry name" value="MDMPI_N"/>
    <property type="match status" value="1"/>
</dbReference>
<dbReference type="InterPro" id="IPR017517">
    <property type="entry name" value="Maleyloyr_isom"/>
</dbReference>
<comment type="caution">
    <text evidence="2">The sequence shown here is derived from an EMBL/GenBank/DDBJ whole genome shotgun (WGS) entry which is preliminary data.</text>
</comment>
<dbReference type="RefSeq" id="WP_203991731.1">
    <property type="nucleotide sequence ID" value="NZ_BOPG01000015.1"/>
</dbReference>